<dbReference type="GO" id="GO:0005886">
    <property type="term" value="C:plasma membrane"/>
    <property type="evidence" value="ECO:0007669"/>
    <property type="project" value="UniProtKB-SubCell"/>
</dbReference>
<dbReference type="Gene3D" id="3.30.450.20">
    <property type="entry name" value="PAS domain"/>
    <property type="match status" value="1"/>
</dbReference>
<dbReference type="EMBL" id="CP021780">
    <property type="protein sequence ID" value="ASA19454.1"/>
    <property type="molecule type" value="Genomic_DNA"/>
</dbReference>
<dbReference type="InterPro" id="IPR029151">
    <property type="entry name" value="Sensor-like_sf"/>
</dbReference>
<keyword evidence="4 10" id="KW-0812">Transmembrane</keyword>
<dbReference type="PANTHER" id="PTHR32089:SF112">
    <property type="entry name" value="LYSOZYME-LIKE PROTEIN-RELATED"/>
    <property type="match status" value="1"/>
</dbReference>
<accession>A0A2Z2K4W4</accession>
<dbReference type="GO" id="GO:0007165">
    <property type="term" value="P:signal transduction"/>
    <property type="evidence" value="ECO:0007669"/>
    <property type="project" value="UniProtKB-KW"/>
</dbReference>
<keyword evidence="14" id="KW-1185">Reference proteome</keyword>
<feature type="domain" description="Methyl-accepting transducer" evidence="11">
    <location>
        <begin position="400"/>
        <end position="650"/>
    </location>
</feature>
<dbReference type="PROSITE" id="PS50885">
    <property type="entry name" value="HAMP"/>
    <property type="match status" value="1"/>
</dbReference>
<feature type="domain" description="HAMP" evidence="12">
    <location>
        <begin position="329"/>
        <end position="381"/>
    </location>
</feature>
<dbReference type="OrthoDB" id="243053at2"/>
<protein>
    <submittedName>
        <fullName evidence="13">Methyl-accepting chemotaxis protein</fullName>
    </submittedName>
</protein>
<organism evidence="13 14">
    <name type="scientific">Paenibacillus donghaensis</name>
    <dbReference type="NCBI Taxonomy" id="414771"/>
    <lineage>
        <taxon>Bacteria</taxon>
        <taxon>Bacillati</taxon>
        <taxon>Bacillota</taxon>
        <taxon>Bacilli</taxon>
        <taxon>Bacillales</taxon>
        <taxon>Paenibacillaceae</taxon>
        <taxon>Paenibacillus</taxon>
    </lineage>
</organism>
<evidence type="ECO:0000256" key="1">
    <source>
        <dbReference type="ARBA" id="ARBA00004651"/>
    </source>
</evidence>
<evidence type="ECO:0000256" key="6">
    <source>
        <dbReference type="ARBA" id="ARBA00023136"/>
    </source>
</evidence>
<comment type="subcellular location">
    <subcellularLocation>
        <location evidence="1">Cell membrane</location>
        <topology evidence="1">Multi-pass membrane protein</topology>
    </subcellularLocation>
</comment>
<reference evidence="13 14" key="1">
    <citation type="submission" date="2017-06" db="EMBL/GenBank/DDBJ databases">
        <title>Complete genome sequence of Paenibacillus donghaensis KCTC 13049T isolated from East Sea sediment, South Korea.</title>
        <authorList>
            <person name="Jung B.K."/>
            <person name="Hong S.-J."/>
            <person name="Shin J.-H."/>
        </authorList>
    </citation>
    <scope>NUCLEOTIDE SEQUENCE [LARGE SCALE GENOMIC DNA]</scope>
    <source>
        <strain evidence="13 14">KCTC 13049</strain>
    </source>
</reference>
<dbReference type="Gene3D" id="6.10.340.10">
    <property type="match status" value="1"/>
</dbReference>
<evidence type="ECO:0000256" key="8">
    <source>
        <dbReference type="ARBA" id="ARBA00029447"/>
    </source>
</evidence>
<keyword evidence="2" id="KW-1003">Cell membrane</keyword>
<keyword evidence="5 10" id="KW-1133">Transmembrane helix</keyword>
<evidence type="ECO:0000259" key="11">
    <source>
        <dbReference type="PROSITE" id="PS50111"/>
    </source>
</evidence>
<dbReference type="InterPro" id="IPR003660">
    <property type="entry name" value="HAMP_dom"/>
</dbReference>
<sequence length="687" mass="75084">MRNTNSLSYKIRNISLRVKLPILLSLLVAAVLVATTTIVYFISSDILLKKSKDEIIANADRIGEGLWTAMQLQEQTSHVISVHNTFKELLKLRSQGALTEQALLSKDNAVLQKANNILLESIEGSTGIDSLLVLDPEGTIVAGTNLDTIGQSRTDREYFTQSFQGGPFISDAIHSASTDQLLIVFSQPIKDAQGKTLGVFAMTVDSQFFLSKLGDIKINAEGQIHVLSRSGIILYNSADHSMNGQDIADSPQIAALLAERTETTLASRSIEQDQDFLRISKIPKADLTVVVTDSYKDIKRPVQDMLNRMMLVTALALLVAVAFGIFLSRSITNPIVKLTQLFKQLAKGDLTVAADGAYDSEFKDLADSFNVMVQQNKHLITNMNQSIAVLKTSTNELEETSKQTARSISETSMTSMGIAQAMESQSNDTEHIVDKFYGFGEKFALMNGNAQSVRGRAEEIVDVFHTSNQVVEELIQINERNEQEVHKISAITLKLQDSSNSISQITGTISQIAKQTNLLALNASIEAARAGEHGRGFAVVASEIRKLAEQSSKQSNEIYTIIQQNLGFVADNHTSVMEINSISTLQDGLVGQTREAFQTILHKITEITEQIQTMADEVARMQQDKDDVLESAQSLSASGEEVSASVEEVTATMMEQSSTVQQLAGMVGTIERLTQQLAEAAAKFKVA</sequence>
<evidence type="ECO:0000256" key="5">
    <source>
        <dbReference type="ARBA" id="ARBA00022989"/>
    </source>
</evidence>
<dbReference type="Pfam" id="PF00015">
    <property type="entry name" value="MCPsignal"/>
    <property type="match status" value="1"/>
</dbReference>
<feature type="transmembrane region" description="Helical" evidence="10">
    <location>
        <begin position="309"/>
        <end position="327"/>
    </location>
</feature>
<evidence type="ECO:0000313" key="14">
    <source>
        <dbReference type="Proteomes" id="UP000249890"/>
    </source>
</evidence>
<evidence type="ECO:0000256" key="4">
    <source>
        <dbReference type="ARBA" id="ARBA00022692"/>
    </source>
</evidence>
<dbReference type="PROSITE" id="PS50111">
    <property type="entry name" value="CHEMOTAXIS_TRANSDUC_2"/>
    <property type="match status" value="1"/>
</dbReference>
<dbReference type="InterPro" id="IPR004089">
    <property type="entry name" value="MCPsignal_dom"/>
</dbReference>
<keyword evidence="7 9" id="KW-0807">Transducer</keyword>
<dbReference type="RefSeq" id="WP_087913479.1">
    <property type="nucleotide sequence ID" value="NZ_CP021780.1"/>
</dbReference>
<dbReference type="Proteomes" id="UP000249890">
    <property type="component" value="Chromosome"/>
</dbReference>
<evidence type="ECO:0000256" key="9">
    <source>
        <dbReference type="PROSITE-ProRule" id="PRU00284"/>
    </source>
</evidence>
<dbReference type="KEGG" id="pdh:B9T62_00435"/>
<evidence type="ECO:0000313" key="13">
    <source>
        <dbReference type="EMBL" id="ASA19454.1"/>
    </source>
</evidence>
<dbReference type="Gene3D" id="1.10.287.950">
    <property type="entry name" value="Methyl-accepting chemotaxis protein"/>
    <property type="match status" value="1"/>
</dbReference>
<keyword evidence="3" id="KW-0145">Chemotaxis</keyword>
<dbReference type="SMART" id="SM00283">
    <property type="entry name" value="MA"/>
    <property type="match status" value="1"/>
</dbReference>
<evidence type="ECO:0000256" key="10">
    <source>
        <dbReference type="SAM" id="Phobius"/>
    </source>
</evidence>
<comment type="similarity">
    <text evidence="8">Belongs to the methyl-accepting chemotaxis (MCP) protein family.</text>
</comment>
<evidence type="ECO:0000259" key="12">
    <source>
        <dbReference type="PROSITE" id="PS50885"/>
    </source>
</evidence>
<gene>
    <name evidence="13" type="ORF">B9T62_00435</name>
</gene>
<keyword evidence="6 10" id="KW-0472">Membrane</keyword>
<evidence type="ECO:0000256" key="3">
    <source>
        <dbReference type="ARBA" id="ARBA00022500"/>
    </source>
</evidence>
<proteinExistence type="inferred from homology"/>
<dbReference type="PANTHER" id="PTHR32089">
    <property type="entry name" value="METHYL-ACCEPTING CHEMOTAXIS PROTEIN MCPB"/>
    <property type="match status" value="1"/>
</dbReference>
<dbReference type="Pfam" id="PF00672">
    <property type="entry name" value="HAMP"/>
    <property type="match status" value="1"/>
</dbReference>
<dbReference type="SUPFAM" id="SSF58104">
    <property type="entry name" value="Methyl-accepting chemotaxis protein (MCP) signaling domain"/>
    <property type="match status" value="1"/>
</dbReference>
<dbReference type="GO" id="GO:0006935">
    <property type="term" value="P:chemotaxis"/>
    <property type="evidence" value="ECO:0007669"/>
    <property type="project" value="UniProtKB-KW"/>
</dbReference>
<dbReference type="CDD" id="cd18774">
    <property type="entry name" value="PDC2_HK_sensor"/>
    <property type="match status" value="1"/>
</dbReference>
<dbReference type="Pfam" id="PF02743">
    <property type="entry name" value="dCache_1"/>
    <property type="match status" value="1"/>
</dbReference>
<evidence type="ECO:0000256" key="7">
    <source>
        <dbReference type="ARBA" id="ARBA00023224"/>
    </source>
</evidence>
<name>A0A2Z2K4W4_9BACL</name>
<dbReference type="CDD" id="cd06225">
    <property type="entry name" value="HAMP"/>
    <property type="match status" value="1"/>
</dbReference>
<feature type="transmembrane region" description="Helical" evidence="10">
    <location>
        <begin position="20"/>
        <end position="42"/>
    </location>
</feature>
<dbReference type="AlphaFoldDB" id="A0A2Z2K4W4"/>
<dbReference type="CDD" id="cd12914">
    <property type="entry name" value="PDC1_DGC_like"/>
    <property type="match status" value="1"/>
</dbReference>
<dbReference type="SMART" id="SM00304">
    <property type="entry name" value="HAMP"/>
    <property type="match status" value="1"/>
</dbReference>
<evidence type="ECO:0000256" key="2">
    <source>
        <dbReference type="ARBA" id="ARBA00022475"/>
    </source>
</evidence>
<dbReference type="InterPro" id="IPR033479">
    <property type="entry name" value="dCache_1"/>
</dbReference>
<dbReference type="SUPFAM" id="SSF103190">
    <property type="entry name" value="Sensory domain-like"/>
    <property type="match status" value="1"/>
</dbReference>